<name>W4MG02_9BACT</name>
<dbReference type="Proteomes" id="UP000019140">
    <property type="component" value="Unassembled WGS sequence"/>
</dbReference>
<gene>
    <name evidence="1" type="ORF">ETSY2_03060</name>
</gene>
<organism evidence="1 2">
    <name type="scientific">Candidatus Entotheonella gemina</name>
    <dbReference type="NCBI Taxonomy" id="1429439"/>
    <lineage>
        <taxon>Bacteria</taxon>
        <taxon>Pseudomonadati</taxon>
        <taxon>Nitrospinota/Tectimicrobiota group</taxon>
        <taxon>Candidatus Tectimicrobiota</taxon>
        <taxon>Candidatus Entotheonellia</taxon>
        <taxon>Candidatus Entotheonellales</taxon>
        <taxon>Candidatus Entotheonellaceae</taxon>
        <taxon>Candidatus Entotheonella</taxon>
    </lineage>
</organism>
<reference evidence="1 2" key="1">
    <citation type="journal article" date="2014" name="Nature">
        <title>An environmental bacterial taxon with a large and distinct metabolic repertoire.</title>
        <authorList>
            <person name="Wilson M.C."/>
            <person name="Mori T."/>
            <person name="Ruckert C."/>
            <person name="Uria A.R."/>
            <person name="Helf M.J."/>
            <person name="Takada K."/>
            <person name="Gernert C."/>
            <person name="Steffens U.A."/>
            <person name="Heycke N."/>
            <person name="Schmitt S."/>
            <person name="Rinke C."/>
            <person name="Helfrich E.J."/>
            <person name="Brachmann A.O."/>
            <person name="Gurgui C."/>
            <person name="Wakimoto T."/>
            <person name="Kracht M."/>
            <person name="Crusemann M."/>
            <person name="Hentschel U."/>
            <person name="Abe I."/>
            <person name="Matsunaga S."/>
            <person name="Kalinowski J."/>
            <person name="Takeyama H."/>
            <person name="Piel J."/>
        </authorList>
    </citation>
    <scope>NUCLEOTIDE SEQUENCE [LARGE SCALE GENOMIC DNA]</scope>
    <source>
        <strain evidence="2">TSY2</strain>
    </source>
</reference>
<evidence type="ECO:0000313" key="2">
    <source>
        <dbReference type="Proteomes" id="UP000019140"/>
    </source>
</evidence>
<protein>
    <submittedName>
        <fullName evidence="1">Uncharacterized protein</fullName>
    </submittedName>
</protein>
<proteinExistence type="predicted"/>
<keyword evidence="2" id="KW-1185">Reference proteome</keyword>
<accession>W4MG02</accession>
<sequence length="81" mass="9102">MRTYTHGVIGYLLYAKRSRQEQRLAIIGGLLPDTFLAIGFVPHDLENVTQSSMVASLHDLLHHSELHTVTVGPYRGNLLVY</sequence>
<dbReference type="HOGENOM" id="CLU_2567474_0_0_7"/>
<dbReference type="AlphaFoldDB" id="W4MG02"/>
<comment type="caution">
    <text evidence="1">The sequence shown here is derived from an EMBL/GenBank/DDBJ whole genome shotgun (WGS) entry which is preliminary data.</text>
</comment>
<evidence type="ECO:0000313" key="1">
    <source>
        <dbReference type="EMBL" id="ETX08821.1"/>
    </source>
</evidence>
<dbReference type="EMBL" id="AZHX01000125">
    <property type="protein sequence ID" value="ETX08821.1"/>
    <property type="molecule type" value="Genomic_DNA"/>
</dbReference>